<dbReference type="OrthoDB" id="8931359at2759"/>
<proteinExistence type="predicted"/>
<dbReference type="AlphaFoldDB" id="A0A7J6NZF3"/>
<name>A0A7J6NZF3_PEROL</name>
<accession>A0A7J6NZF3</accession>
<evidence type="ECO:0000313" key="1">
    <source>
        <dbReference type="EMBL" id="KAF4689273.1"/>
    </source>
</evidence>
<dbReference type="PANTHER" id="PTHR47773:SF1">
    <property type="entry name" value="C2H2-TYPE DOMAIN-CONTAINING PROTEIN"/>
    <property type="match status" value="1"/>
</dbReference>
<dbReference type="Proteomes" id="UP000541610">
    <property type="component" value="Unassembled WGS sequence"/>
</dbReference>
<evidence type="ECO:0000313" key="2">
    <source>
        <dbReference type="Proteomes" id="UP000541610"/>
    </source>
</evidence>
<protein>
    <submittedName>
        <fullName evidence="1">Uncharacterized protein</fullName>
    </submittedName>
</protein>
<comment type="caution">
    <text evidence="1">The sequence shown here is derived from an EMBL/GenBank/DDBJ whole genome shotgun (WGS) entry which is preliminary data.</text>
</comment>
<organism evidence="1 2">
    <name type="scientific">Perkinsus olseni</name>
    <name type="common">Perkinsus atlanticus</name>
    <dbReference type="NCBI Taxonomy" id="32597"/>
    <lineage>
        <taxon>Eukaryota</taxon>
        <taxon>Sar</taxon>
        <taxon>Alveolata</taxon>
        <taxon>Perkinsozoa</taxon>
        <taxon>Perkinsea</taxon>
        <taxon>Perkinsida</taxon>
        <taxon>Perkinsidae</taxon>
        <taxon>Perkinsus</taxon>
    </lineage>
</organism>
<dbReference type="PANTHER" id="PTHR47773">
    <property type="entry name" value="SI:DKEY-9I5.2-RELATED"/>
    <property type="match status" value="1"/>
</dbReference>
<dbReference type="EMBL" id="JABANP010000129">
    <property type="protein sequence ID" value="KAF4689273.1"/>
    <property type="molecule type" value="Genomic_DNA"/>
</dbReference>
<sequence length="1238" mass="138141">MGRQHRELSATEVQDRVKKIIEQGGALLRGRQNKTVRELVDQWKRGEPVRLGKFIYQKGLPTKPYVRANASVFTPKPAASASKQPPANVLLSKPPACSAEPSVTLEDCIGVEGSNSSDAAHCDGDSPLDSRDSGYPYDVLGNLTEPSCSAQSSPGSTVPPKALKPGASLLEWASKGSIAADVSGGACPSQRVIPWSTQETVGCGTCPKYQADYVLGEITRKASSSTFAGWIRVDYPSTAKAPDVSRYLLRDTYIFNPLVEFKELLGVKSLPCAGCGGTLTVQGLSSHGPRICVDFRKDFWVWPVTLVCTGTCAKALTDRRKRFLSLADEFMAAMPEEVLRSVPFVPSGPGGKLFSREILTSVRQIAGGGNTLGHITQQINANHVEDYLERRTRYTDHCTARRSSHGMAFRLQKFPPIDRDPPVHRDTLQRLYLSDFQRREPYLHGAMSCLLGRVLKADHSHVVQLLHGAGASQHFSVMNEDSLIIAMGVCEGDGLDEYEQMLVGLAKRYQDSAVHLGVDVTDILPLYVYVDKDCCNGYLPSGKDFTSRQAVTSDPLGPGGSSTRTERAWQNINPTIRLRLDAFHFMRRFELGVTHVQHVLYPKFASDLRYAIFCRHEGDRRRLVDAAVRHYGKQGLSRHQAIQRVTKEDVQKYCRRRIPLGDELFRRVREVIERYDNKEIDGVPLYNRYMPKIWEHLQIHIRRGCLSDPDPVEDGSLPLYTLVGTEFYRGDPSCPLEVYRTCRSTSQVEAYHRVLKSNFRSAHCGIELGHALICDCAYRYNCSRIAHGATQARRVVRGSAEDVLPIPVMDAHSIAVLNKRNSSLFSIDAYPLVTREYHADDPEEELLGLSYTRARAADVKSALEQDEGTAGEVDLAARDLDDTVPSTGDLESILEYRYIPLDSDKSEDEAGPAQKRLRLAFSGGIARPRLPSVSEEMSNLFLELAAVHGKDLGAIFKDYEVEYRKRKALDASCQLYQTSRELIGRFLTGVRKRRAAAEIEVEDPQGRDRMRALQEPTVDVAESLFQPNEAVVHPGVRVSEPAVEAVPTNPYLVRAKSLLADPALVEKLVESVKSTTGRKPPTCTLCQLPIRTDTHPMRNQAGADASVAKTVGIRYCPVKYPDLAAFDREILPTMLADRAAKKEKCSRCGLRYDDRQNEHRYHPKAVGKNKALYRHCPVRDPSYEVWCESEDVVKELMESDRARCRNNARSLKNSMQHRDLSSEVSDVRTTHPNDLWFA</sequence>
<gene>
    <name evidence="1" type="ORF">FOZ60_001813</name>
</gene>
<reference evidence="1 2" key="1">
    <citation type="submission" date="2020-04" db="EMBL/GenBank/DDBJ databases">
        <title>Perkinsus olseni comparative genomics.</title>
        <authorList>
            <person name="Bogema D.R."/>
        </authorList>
    </citation>
    <scope>NUCLEOTIDE SEQUENCE [LARGE SCALE GENOMIC DNA]</scope>
    <source>
        <strain evidence="1">00978-12</strain>
    </source>
</reference>